<dbReference type="RefSeq" id="WP_059313680.1">
    <property type="nucleotide sequence ID" value="NZ_CP013987.1"/>
</dbReference>
<dbReference type="InterPro" id="IPR049457">
    <property type="entry name" value="Emfourin"/>
</dbReference>
<dbReference type="Proteomes" id="UP000064137">
    <property type="component" value="Chromosome"/>
</dbReference>
<sequence length="111" mass="12658">MRELPPLGKDTVVRLSRQGGFAPLHALSKPREIEFGQYDSTQRGRICSVLERCLPESGEPTQVGRGDQRYFKVELRFRPQPAEQEGELTLLIPEDRAPSELVRLWDKGLVE</sequence>
<name>A0A0U4WMW0_9PSED</name>
<proteinExistence type="predicted"/>
<gene>
    <name evidence="1" type="ORF">APT59_04090</name>
</gene>
<evidence type="ECO:0000313" key="2">
    <source>
        <dbReference type="Proteomes" id="UP000064137"/>
    </source>
</evidence>
<dbReference type="AlphaFoldDB" id="A0A0U4WMW0"/>
<dbReference type="KEGG" id="por:APT59_04090"/>
<organism evidence="1 2">
    <name type="scientific">Pseudomonas oryzihabitans</name>
    <dbReference type="NCBI Taxonomy" id="47885"/>
    <lineage>
        <taxon>Bacteria</taxon>
        <taxon>Pseudomonadati</taxon>
        <taxon>Pseudomonadota</taxon>
        <taxon>Gammaproteobacteria</taxon>
        <taxon>Pseudomonadales</taxon>
        <taxon>Pseudomonadaceae</taxon>
        <taxon>Pseudomonas</taxon>
    </lineage>
</organism>
<protein>
    <submittedName>
        <fullName evidence="1">Uncharacterized protein</fullName>
    </submittedName>
</protein>
<dbReference type="OrthoDB" id="8658956at2"/>
<dbReference type="Pfam" id="PF20242">
    <property type="entry name" value="Emfourin"/>
    <property type="match status" value="1"/>
</dbReference>
<dbReference type="EMBL" id="CP013987">
    <property type="protein sequence ID" value="ALZ83421.1"/>
    <property type="molecule type" value="Genomic_DNA"/>
</dbReference>
<accession>A0A0U4WMW0</accession>
<evidence type="ECO:0000313" key="1">
    <source>
        <dbReference type="EMBL" id="ALZ83421.1"/>
    </source>
</evidence>
<reference evidence="1 2" key="1">
    <citation type="submission" date="2016-01" db="EMBL/GenBank/DDBJ databases">
        <title>Annotation of Pseudomonas oryzihabitans USDA-ARS-USMARC-56511.</title>
        <authorList>
            <person name="Harhay G.P."/>
            <person name="Harhay D.M."/>
            <person name="Smith T.P.L."/>
            <person name="Bono J.L."/>
            <person name="Heaton M.P."/>
            <person name="Clawson M.L."/>
            <person name="Chitko-Mckown C.G."/>
            <person name="Capik S.F."/>
            <person name="DeDonder K.D."/>
            <person name="Apley M.D."/>
            <person name="Lubbers B.V."/>
            <person name="White B.J."/>
            <person name="Larson R.L."/>
        </authorList>
    </citation>
    <scope>NUCLEOTIDE SEQUENCE [LARGE SCALE GENOMIC DNA]</scope>
    <source>
        <strain evidence="1 2">USDA-ARS-USMARC-56511</strain>
    </source>
</reference>